<feature type="region of interest" description="Disordered" evidence="1">
    <location>
        <begin position="109"/>
        <end position="128"/>
    </location>
</feature>
<evidence type="ECO:0000313" key="4">
    <source>
        <dbReference type="Proteomes" id="UP000182719"/>
    </source>
</evidence>
<evidence type="ECO:0000259" key="2">
    <source>
        <dbReference type="PROSITE" id="PS51708"/>
    </source>
</evidence>
<name>A0A1H8BDR9_STIAU</name>
<dbReference type="AlphaFoldDB" id="A0A1H8BDR9"/>
<dbReference type="Pfam" id="PF05235">
    <property type="entry name" value="CHAD"/>
    <property type="match status" value="1"/>
</dbReference>
<dbReference type="PANTHER" id="PTHR39339">
    <property type="entry name" value="SLR1444 PROTEIN"/>
    <property type="match status" value="1"/>
</dbReference>
<keyword evidence="4" id="KW-1185">Reference proteome</keyword>
<dbReference type="SMART" id="SM00880">
    <property type="entry name" value="CHAD"/>
    <property type="match status" value="1"/>
</dbReference>
<reference evidence="4" key="1">
    <citation type="submission" date="2016-10" db="EMBL/GenBank/DDBJ databases">
        <authorList>
            <person name="Varghese N."/>
            <person name="Submissions S."/>
        </authorList>
    </citation>
    <scope>NUCLEOTIDE SEQUENCE [LARGE SCALE GENOMIC DNA]</scope>
    <source>
        <strain evidence="4">DSM 17044</strain>
    </source>
</reference>
<dbReference type="InterPro" id="IPR038186">
    <property type="entry name" value="CHAD_dom_sf"/>
</dbReference>
<dbReference type="Gene3D" id="1.40.20.10">
    <property type="entry name" value="CHAD domain"/>
    <property type="match status" value="1"/>
</dbReference>
<evidence type="ECO:0000313" key="3">
    <source>
        <dbReference type="EMBL" id="SEM80254.1"/>
    </source>
</evidence>
<evidence type="ECO:0000256" key="1">
    <source>
        <dbReference type="SAM" id="MobiDB-lite"/>
    </source>
</evidence>
<gene>
    <name evidence="3" type="ORF">SAMN05444354_12385</name>
</gene>
<dbReference type="Proteomes" id="UP000182719">
    <property type="component" value="Unassembled WGS sequence"/>
</dbReference>
<accession>A0A1H8BDR9</accession>
<dbReference type="OrthoDB" id="9777271at2"/>
<dbReference type="PANTHER" id="PTHR39339:SF1">
    <property type="entry name" value="CHAD DOMAIN-CONTAINING PROTEIN"/>
    <property type="match status" value="1"/>
</dbReference>
<dbReference type="PROSITE" id="PS51708">
    <property type="entry name" value="CHAD"/>
    <property type="match status" value="1"/>
</dbReference>
<dbReference type="InterPro" id="IPR007899">
    <property type="entry name" value="CHAD_dom"/>
</dbReference>
<proteinExistence type="predicted"/>
<feature type="compositionally biased region" description="Basic residues" evidence="1">
    <location>
        <begin position="109"/>
        <end position="119"/>
    </location>
</feature>
<protein>
    <submittedName>
        <fullName evidence="3">CHAD domain-containing protein</fullName>
    </submittedName>
</protein>
<sequence>MSHPTPVRGLSRASRLDEAARRILAARLADVRHPEASLSGEFSMKGVHDMRVATRRLRAALQVFRPAGRLKKAERQVKQLQDALGEVRDLHVQQEWLDQAMRQQPSKHRAGLKSLHARRQGQLGGKSKRLKQALKRWTERTVPTLLLRMGQLEDSRAYGGGSVRRHLRQRLKRVEKRMAQYGTAPGAASAHELRKELKRLRYALEIFQPALRRTMDALLEVLVPLQDGLGELHDADVRLELLEHTAAEATSPEREAARKLLETVRQERAKRAAEIARELQRWQSERIVRGLRRLLR</sequence>
<dbReference type="EMBL" id="FOAP01000023">
    <property type="protein sequence ID" value="SEM80254.1"/>
    <property type="molecule type" value="Genomic_DNA"/>
</dbReference>
<organism evidence="3 4">
    <name type="scientific">Stigmatella aurantiaca</name>
    <dbReference type="NCBI Taxonomy" id="41"/>
    <lineage>
        <taxon>Bacteria</taxon>
        <taxon>Pseudomonadati</taxon>
        <taxon>Myxococcota</taxon>
        <taxon>Myxococcia</taxon>
        <taxon>Myxococcales</taxon>
        <taxon>Cystobacterineae</taxon>
        <taxon>Archangiaceae</taxon>
        <taxon>Stigmatella</taxon>
    </lineage>
</organism>
<dbReference type="RefSeq" id="WP_075010235.1">
    <property type="nucleotide sequence ID" value="NZ_FOAP01000023.1"/>
</dbReference>
<feature type="domain" description="CHAD" evidence="2">
    <location>
        <begin position="13"/>
        <end position="287"/>
    </location>
</feature>